<keyword evidence="5" id="KW-0997">Cell inner membrane</keyword>
<dbReference type="Pfam" id="PF03544">
    <property type="entry name" value="TonB_C"/>
    <property type="match status" value="1"/>
</dbReference>
<gene>
    <name evidence="12" type="ORF">G9Q97_08130</name>
</gene>
<keyword evidence="7" id="KW-0653">Protein transport</keyword>
<dbReference type="RefSeq" id="WP_166145388.1">
    <property type="nucleotide sequence ID" value="NZ_JAANYN010000003.1"/>
</dbReference>
<keyword evidence="4" id="KW-1003">Cell membrane</keyword>
<organism evidence="12 13">
    <name type="scientific">Cyclobacterium plantarum</name>
    <dbReference type="NCBI Taxonomy" id="2716263"/>
    <lineage>
        <taxon>Bacteria</taxon>
        <taxon>Pseudomonadati</taxon>
        <taxon>Bacteroidota</taxon>
        <taxon>Cytophagia</taxon>
        <taxon>Cytophagales</taxon>
        <taxon>Cyclobacteriaceae</taxon>
        <taxon>Cyclobacterium</taxon>
    </lineage>
</organism>
<dbReference type="InterPro" id="IPR037682">
    <property type="entry name" value="TonB_C"/>
</dbReference>
<evidence type="ECO:0000256" key="4">
    <source>
        <dbReference type="ARBA" id="ARBA00022475"/>
    </source>
</evidence>
<dbReference type="Pfam" id="PF05569">
    <property type="entry name" value="Peptidase_M56"/>
    <property type="match status" value="1"/>
</dbReference>
<evidence type="ECO:0000256" key="10">
    <source>
        <dbReference type="SAM" id="Phobius"/>
    </source>
</evidence>
<keyword evidence="3" id="KW-0813">Transport</keyword>
<comment type="similarity">
    <text evidence="2">Belongs to the TonB family.</text>
</comment>
<evidence type="ECO:0000256" key="3">
    <source>
        <dbReference type="ARBA" id="ARBA00022448"/>
    </source>
</evidence>
<feature type="transmembrane region" description="Helical" evidence="10">
    <location>
        <begin position="94"/>
        <end position="118"/>
    </location>
</feature>
<dbReference type="SUPFAM" id="SSF74653">
    <property type="entry name" value="TolA/TonB C-terminal domain"/>
    <property type="match status" value="1"/>
</dbReference>
<dbReference type="EMBL" id="JAANYN010000003">
    <property type="protein sequence ID" value="NHE56780.1"/>
    <property type="molecule type" value="Genomic_DNA"/>
</dbReference>
<feature type="transmembrane region" description="Helical" evidence="10">
    <location>
        <begin position="264"/>
        <end position="284"/>
    </location>
</feature>
<dbReference type="InterPro" id="IPR051045">
    <property type="entry name" value="TonB-dependent_transducer"/>
</dbReference>
<dbReference type="CDD" id="cd07341">
    <property type="entry name" value="M56_BlaR1_MecR1_like"/>
    <property type="match status" value="1"/>
</dbReference>
<accession>A0ABX0H9X0</accession>
<evidence type="ECO:0000256" key="6">
    <source>
        <dbReference type="ARBA" id="ARBA00022692"/>
    </source>
</evidence>
<dbReference type="NCBIfam" id="TIGR01352">
    <property type="entry name" value="tonB_Cterm"/>
    <property type="match status" value="1"/>
</dbReference>
<dbReference type="PROSITE" id="PS52015">
    <property type="entry name" value="TONB_CTD"/>
    <property type="match status" value="1"/>
</dbReference>
<dbReference type="Proteomes" id="UP000649799">
    <property type="component" value="Unassembled WGS sequence"/>
</dbReference>
<feature type="transmembrane region" description="Helical" evidence="10">
    <location>
        <begin position="37"/>
        <end position="56"/>
    </location>
</feature>
<evidence type="ECO:0000259" key="11">
    <source>
        <dbReference type="PROSITE" id="PS52015"/>
    </source>
</evidence>
<evidence type="ECO:0000313" key="12">
    <source>
        <dbReference type="EMBL" id="NHE56780.1"/>
    </source>
</evidence>
<evidence type="ECO:0000256" key="5">
    <source>
        <dbReference type="ARBA" id="ARBA00022519"/>
    </source>
</evidence>
<comment type="subcellular location">
    <subcellularLocation>
        <location evidence="1">Cell inner membrane</location>
        <topology evidence="1">Single-pass membrane protein</topology>
        <orientation evidence="1">Periplasmic side</orientation>
    </subcellularLocation>
</comment>
<dbReference type="PANTHER" id="PTHR33446:SF2">
    <property type="entry name" value="PROTEIN TONB"/>
    <property type="match status" value="1"/>
</dbReference>
<sequence>MNQVLNYLWEASLSLGALWFFYWLLLDGNTFFDWNRAFLLLAIIASLAFPAIEFPANVAGSQLAASYGFQFPILEFTDQKTLSTEQEWISLPQFLFGVYLIGLIFFLCRLIWGMVVLYRQISKARQAFWGPFILLEHPDFQPASFFRYIFLPAKGGNEVDREWIIAHEAAHGNQLHSWDILLVQLLKIVLWFNPFVRLFEKALREVHEYQVDEKIIAHHSKKTYAQLLLKLLRPTQTCALIHNFNQFQIKKRIKMMNQPKTRSLARSKYALSIPLFGVLFVLFACEYQEEMMEQNDKDDNKITERLMQGDVFDVVEDMPVPNGGMEGWNQYLMENLTYPESAKKEGVEGTVYASFVVNQEGVVRDVELLRGVDDRLNQAALEVIRNSPDWEPGKQKGKEVTVKMRVPIKFKIN</sequence>
<proteinExistence type="inferred from homology"/>
<evidence type="ECO:0000256" key="1">
    <source>
        <dbReference type="ARBA" id="ARBA00004383"/>
    </source>
</evidence>
<comment type="caution">
    <text evidence="12">The sequence shown here is derived from an EMBL/GenBank/DDBJ whole genome shotgun (WGS) entry which is preliminary data.</text>
</comment>
<reference evidence="12 13" key="1">
    <citation type="submission" date="2020-03" db="EMBL/GenBank/DDBJ databases">
        <title>Cyclobacterium plantarum sp. nov., a marine bacterium isolated from a coastal-marine wetland.</title>
        <authorList>
            <person name="Sanchez-Porro C."/>
            <person name="Ventosa A."/>
            <person name="Amoozegar M."/>
        </authorList>
    </citation>
    <scope>NUCLEOTIDE SEQUENCE [LARGE SCALE GENOMIC DNA]</scope>
    <source>
        <strain evidence="12 13">GBPx2</strain>
    </source>
</reference>
<keyword evidence="13" id="KW-1185">Reference proteome</keyword>
<feature type="domain" description="TonB C-terminal" evidence="11">
    <location>
        <begin position="323"/>
        <end position="413"/>
    </location>
</feature>
<name>A0ABX0H9X0_9BACT</name>
<keyword evidence="9 10" id="KW-0472">Membrane</keyword>
<dbReference type="InterPro" id="IPR006260">
    <property type="entry name" value="TonB/TolA_C"/>
</dbReference>
<dbReference type="PANTHER" id="PTHR33446">
    <property type="entry name" value="PROTEIN TONB-RELATED"/>
    <property type="match status" value="1"/>
</dbReference>
<evidence type="ECO:0000256" key="7">
    <source>
        <dbReference type="ARBA" id="ARBA00022927"/>
    </source>
</evidence>
<protein>
    <submittedName>
        <fullName evidence="12">M56 family metallopeptidase</fullName>
    </submittedName>
</protein>
<keyword evidence="6 10" id="KW-0812">Transmembrane</keyword>
<feature type="transmembrane region" description="Helical" evidence="10">
    <location>
        <begin position="6"/>
        <end position="25"/>
    </location>
</feature>
<evidence type="ECO:0000256" key="8">
    <source>
        <dbReference type="ARBA" id="ARBA00022989"/>
    </source>
</evidence>
<evidence type="ECO:0000256" key="9">
    <source>
        <dbReference type="ARBA" id="ARBA00023136"/>
    </source>
</evidence>
<dbReference type="InterPro" id="IPR008756">
    <property type="entry name" value="Peptidase_M56"/>
</dbReference>
<dbReference type="Gene3D" id="3.30.1150.10">
    <property type="match status" value="1"/>
</dbReference>
<evidence type="ECO:0000313" key="13">
    <source>
        <dbReference type="Proteomes" id="UP000649799"/>
    </source>
</evidence>
<keyword evidence="8 10" id="KW-1133">Transmembrane helix</keyword>
<evidence type="ECO:0000256" key="2">
    <source>
        <dbReference type="ARBA" id="ARBA00006555"/>
    </source>
</evidence>